<name>A0ABW2CFF9_9ACTN</name>
<comment type="caution">
    <text evidence="3">The sequence shown here is derived from an EMBL/GenBank/DDBJ whole genome shotgun (WGS) entry which is preliminary data.</text>
</comment>
<organism evidence="3 4">
    <name type="scientific">Actinomadura yumaensis</name>
    <dbReference type="NCBI Taxonomy" id="111807"/>
    <lineage>
        <taxon>Bacteria</taxon>
        <taxon>Bacillati</taxon>
        <taxon>Actinomycetota</taxon>
        <taxon>Actinomycetes</taxon>
        <taxon>Streptosporangiales</taxon>
        <taxon>Thermomonosporaceae</taxon>
        <taxon>Actinomadura</taxon>
    </lineage>
</organism>
<sequence length="135" mass="14353">MSVREIAQVEEPLMWRRVFPGRVEQVRNVRQLVAVLLADEPCVDDVVLAASELFGNACAHTRSGEPGGLVVVDVRKGHGGAAIAVTDQGGATEPRCGQADGLGERGRGLLIVQATAAGWSWYGDQTARTVTAVFR</sequence>
<dbReference type="InterPro" id="IPR036890">
    <property type="entry name" value="HATPase_C_sf"/>
</dbReference>
<dbReference type="CDD" id="cd16936">
    <property type="entry name" value="HATPase_RsbW-like"/>
    <property type="match status" value="1"/>
</dbReference>
<dbReference type="PANTHER" id="PTHR35526:SF3">
    <property type="entry name" value="ANTI-SIGMA-F FACTOR RSBW"/>
    <property type="match status" value="1"/>
</dbReference>
<evidence type="ECO:0000259" key="2">
    <source>
        <dbReference type="Pfam" id="PF13581"/>
    </source>
</evidence>
<dbReference type="Gene3D" id="3.30.565.10">
    <property type="entry name" value="Histidine kinase-like ATPase, C-terminal domain"/>
    <property type="match status" value="1"/>
</dbReference>
<keyword evidence="4" id="KW-1185">Reference proteome</keyword>
<reference evidence="4" key="1">
    <citation type="journal article" date="2019" name="Int. J. Syst. Evol. Microbiol.">
        <title>The Global Catalogue of Microorganisms (GCM) 10K type strain sequencing project: providing services to taxonomists for standard genome sequencing and annotation.</title>
        <authorList>
            <consortium name="The Broad Institute Genomics Platform"/>
            <consortium name="The Broad Institute Genome Sequencing Center for Infectious Disease"/>
            <person name="Wu L."/>
            <person name="Ma J."/>
        </authorList>
    </citation>
    <scope>NUCLEOTIDE SEQUENCE [LARGE SCALE GENOMIC DNA]</scope>
    <source>
        <strain evidence="4">JCM 3369</strain>
    </source>
</reference>
<dbReference type="Proteomes" id="UP001596380">
    <property type="component" value="Unassembled WGS sequence"/>
</dbReference>
<keyword evidence="1" id="KW-0723">Serine/threonine-protein kinase</keyword>
<dbReference type="PANTHER" id="PTHR35526">
    <property type="entry name" value="ANTI-SIGMA-F FACTOR RSBW-RELATED"/>
    <property type="match status" value="1"/>
</dbReference>
<gene>
    <name evidence="3" type="ORF">ACFQKB_08120</name>
</gene>
<evidence type="ECO:0000313" key="3">
    <source>
        <dbReference type="EMBL" id="MFC6879729.1"/>
    </source>
</evidence>
<keyword evidence="3" id="KW-0547">Nucleotide-binding</keyword>
<keyword evidence="1" id="KW-0418">Kinase</keyword>
<dbReference type="GO" id="GO:0005524">
    <property type="term" value="F:ATP binding"/>
    <property type="evidence" value="ECO:0007669"/>
    <property type="project" value="UniProtKB-KW"/>
</dbReference>
<protein>
    <submittedName>
        <fullName evidence="3">ATP-binding protein</fullName>
    </submittedName>
</protein>
<evidence type="ECO:0000313" key="4">
    <source>
        <dbReference type="Proteomes" id="UP001596380"/>
    </source>
</evidence>
<keyword evidence="3" id="KW-0067">ATP-binding</keyword>
<dbReference type="RefSeq" id="WP_160821681.1">
    <property type="nucleotide sequence ID" value="NZ_JBHSXE010000001.1"/>
</dbReference>
<evidence type="ECO:0000256" key="1">
    <source>
        <dbReference type="ARBA" id="ARBA00022527"/>
    </source>
</evidence>
<accession>A0ABW2CFF9</accession>
<feature type="domain" description="Histidine kinase/HSP90-like ATPase" evidence="2">
    <location>
        <begin position="19"/>
        <end position="121"/>
    </location>
</feature>
<dbReference type="InterPro" id="IPR050267">
    <property type="entry name" value="Anti-sigma-factor_SerPK"/>
</dbReference>
<keyword evidence="1" id="KW-0808">Transferase</keyword>
<dbReference type="Pfam" id="PF13581">
    <property type="entry name" value="HATPase_c_2"/>
    <property type="match status" value="1"/>
</dbReference>
<dbReference type="EMBL" id="JBHSXS010000003">
    <property type="protein sequence ID" value="MFC6879729.1"/>
    <property type="molecule type" value="Genomic_DNA"/>
</dbReference>
<dbReference type="InterPro" id="IPR003594">
    <property type="entry name" value="HATPase_dom"/>
</dbReference>
<proteinExistence type="predicted"/>
<dbReference type="SUPFAM" id="SSF55874">
    <property type="entry name" value="ATPase domain of HSP90 chaperone/DNA topoisomerase II/histidine kinase"/>
    <property type="match status" value="1"/>
</dbReference>